<dbReference type="InterPro" id="IPR025640">
    <property type="entry name" value="GYF_2"/>
</dbReference>
<evidence type="ECO:0000313" key="4">
    <source>
        <dbReference type="Proteomes" id="UP001499852"/>
    </source>
</evidence>
<name>A0ABP9PCT6_9BACT</name>
<protein>
    <recommendedName>
        <fullName evidence="2">GYF domain-containing protein</fullName>
    </recommendedName>
</protein>
<accession>A0ABP9PCT6</accession>
<feature type="region of interest" description="Disordered" evidence="1">
    <location>
        <begin position="115"/>
        <end position="139"/>
    </location>
</feature>
<reference evidence="4" key="1">
    <citation type="journal article" date="2019" name="Int. J. Syst. Evol. Microbiol.">
        <title>The Global Catalogue of Microorganisms (GCM) 10K type strain sequencing project: providing services to taxonomists for standard genome sequencing and annotation.</title>
        <authorList>
            <consortium name="The Broad Institute Genomics Platform"/>
            <consortium name="The Broad Institute Genome Sequencing Center for Infectious Disease"/>
            <person name="Wu L."/>
            <person name="Ma J."/>
        </authorList>
    </citation>
    <scope>NUCLEOTIDE SEQUENCE [LARGE SCALE GENOMIC DNA]</scope>
    <source>
        <strain evidence="4">JCM 18053</strain>
    </source>
</reference>
<evidence type="ECO:0000256" key="1">
    <source>
        <dbReference type="SAM" id="MobiDB-lite"/>
    </source>
</evidence>
<comment type="caution">
    <text evidence="3">The sequence shown here is derived from an EMBL/GenBank/DDBJ whole genome shotgun (WGS) entry which is preliminary data.</text>
</comment>
<evidence type="ECO:0000259" key="2">
    <source>
        <dbReference type="Pfam" id="PF14237"/>
    </source>
</evidence>
<proteinExistence type="predicted"/>
<gene>
    <name evidence="3" type="ORF">GCM10023213_34870</name>
</gene>
<dbReference type="Proteomes" id="UP001499852">
    <property type="component" value="Unassembled WGS sequence"/>
</dbReference>
<organism evidence="3 4">
    <name type="scientific">Prosthecobacter algae</name>
    <dbReference type="NCBI Taxonomy" id="1144682"/>
    <lineage>
        <taxon>Bacteria</taxon>
        <taxon>Pseudomonadati</taxon>
        <taxon>Verrucomicrobiota</taxon>
        <taxon>Verrucomicrobiia</taxon>
        <taxon>Verrucomicrobiales</taxon>
        <taxon>Verrucomicrobiaceae</taxon>
        <taxon>Prosthecobacter</taxon>
    </lineage>
</organism>
<evidence type="ECO:0000313" key="3">
    <source>
        <dbReference type="EMBL" id="GAA5144522.1"/>
    </source>
</evidence>
<dbReference type="Pfam" id="PF14237">
    <property type="entry name" value="GYF_2"/>
    <property type="match status" value="1"/>
</dbReference>
<keyword evidence="4" id="KW-1185">Reference proteome</keyword>
<dbReference type="EMBL" id="BAABIA010000007">
    <property type="protein sequence ID" value="GAA5144522.1"/>
    <property type="molecule type" value="Genomic_DNA"/>
</dbReference>
<feature type="domain" description="GYF" evidence="2">
    <location>
        <begin position="14"/>
        <end position="60"/>
    </location>
</feature>
<sequence>MTQTAAFSQESQNWFYAHNGQAIGPISFSELQRLKQSGQLGPEVQIVAEGGQDWRPIGDVLASLCISQPAKKSEVSPARKAAGMGCLSLLVILGAIAILCPAPEKETAAVPAIRPADKPETPAQGKDATAPAATSGGLSEAQKEAYRKELLSIYRQLEALRPALAMRKDTNDMEGAAKAGRELKAFRESAMARVKQIQQEAAADFAYSHRAAVFIEGLWLKYLASDGAETPMIRTDKEAIAESLKALETLNAK</sequence>